<feature type="region of interest" description="Disordered" evidence="2">
    <location>
        <begin position="632"/>
        <end position="671"/>
    </location>
</feature>
<feature type="compositionally biased region" description="Polar residues" evidence="2">
    <location>
        <begin position="893"/>
        <end position="910"/>
    </location>
</feature>
<feature type="region of interest" description="Disordered" evidence="2">
    <location>
        <begin position="593"/>
        <end position="613"/>
    </location>
</feature>
<feature type="region of interest" description="Disordered" evidence="2">
    <location>
        <begin position="686"/>
        <end position="827"/>
    </location>
</feature>
<feature type="compositionally biased region" description="Polar residues" evidence="2">
    <location>
        <begin position="776"/>
        <end position="788"/>
    </location>
</feature>
<protein>
    <submittedName>
        <fullName evidence="3">Uncharacterized protein</fullName>
    </submittedName>
</protein>
<evidence type="ECO:0000313" key="4">
    <source>
        <dbReference type="Proteomes" id="UP001470230"/>
    </source>
</evidence>
<organism evidence="3 4">
    <name type="scientific">Tritrichomonas musculus</name>
    <dbReference type="NCBI Taxonomy" id="1915356"/>
    <lineage>
        <taxon>Eukaryota</taxon>
        <taxon>Metamonada</taxon>
        <taxon>Parabasalia</taxon>
        <taxon>Tritrichomonadida</taxon>
        <taxon>Tritrichomonadidae</taxon>
        <taxon>Tritrichomonas</taxon>
    </lineage>
</organism>
<feature type="compositionally biased region" description="Polar residues" evidence="2">
    <location>
        <begin position="946"/>
        <end position="956"/>
    </location>
</feature>
<feature type="region of interest" description="Disordered" evidence="2">
    <location>
        <begin position="412"/>
        <end position="516"/>
    </location>
</feature>
<feature type="compositionally biased region" description="Basic and acidic residues" evidence="2">
    <location>
        <begin position="434"/>
        <end position="480"/>
    </location>
</feature>
<comment type="caution">
    <text evidence="3">The sequence shown here is derived from an EMBL/GenBank/DDBJ whole genome shotgun (WGS) entry which is preliminary data.</text>
</comment>
<sequence>MSEEQTIFDLNDESNGQDLDDVVIQLSSEVIVINYYQLIKWSKLVREHYQKDQIDDLSKVIQHYQQIYNIKTENIVSFFQYLSDEQVEITLDQYCDHQKLSTLFGVPQFQQALKKYSQKHRGDVDFIIKLFKENLSNQYMRDLMGEMSCDMESILINNIDQCFKNPEFGDLPITKIYRIIEQIPKNIPSELLCNFIKESLDDRYILLTFVKMHEISDENFFDLCDKLLNSENSKQKIYVQYLGIDIAYISSLRAENILQKQKIEESNLEKKQLIEEKAKLELELTTQKNKFEMISKEYKKLDHEINDNNNNQKEDDVNDGQKVDNKIVDNVNDIKKTDESNTGDELFKNSSLILKEIQKLKKENKILRAKNEHLKKEKLILLATNDKFLQQKIDLMKENEQLKVKKQLSKKSIITPMRKTNSKKEIIKPPQQRESTHDDKHQPQQEKQQESSDIKQKEEPLKVEQKEEPLKVEQKEEPLKVEQPTNNDQKPQQKMTKQQKSKNKKHKTSSKVFINIDDDEDQFDDIYGDEIYNQFDDVDEFFGEGFEEEEEEEEIIDSLDDEKDRYPSKPLVPSQRTFYDDSEDIKKLPKYLRSTHKVQISPRTKKSPMQDENHLSRAIEFLQKIQSDMMPLATNQESKQAKKKEQYKPKKSLNYTMRTESPYGYGENEDRRDLYKYLLSSNIEEVKEEEEEIKEKEDKEIKKDKEKTIVDQNKEDKMLIKKQKKVNRAPPQTISTEKPPNKQSQVKSGEVANTQQLNNNPVKTNEKQSHMDHSTQIKALSKSPQSNKTDIKEEQKPNPNASSKQKKAKQDNSSINPPQVATMEMLSQHEYQPNLFKYLLLGDENEEEVSSISKNNKDVPDSTNLDDNQKPNQAQPPFNNNSNKQNEIIAPKDQNSSNQKPTVSNETVPPSSMSNLSSDSKDQQHEDSKRLTRKSAIKDPWVNFIDDQSNDGNDQYNKSKKHSKKPI</sequence>
<proteinExistence type="predicted"/>
<name>A0ABR2JQB8_9EUKA</name>
<accession>A0ABR2JQB8</accession>
<feature type="compositionally biased region" description="Basic and acidic residues" evidence="2">
    <location>
        <begin position="639"/>
        <end position="648"/>
    </location>
</feature>
<dbReference type="Proteomes" id="UP001470230">
    <property type="component" value="Unassembled WGS sequence"/>
</dbReference>
<feature type="region of interest" description="Disordered" evidence="2">
    <location>
        <begin position="545"/>
        <end position="580"/>
    </location>
</feature>
<dbReference type="EMBL" id="JAPFFF010000010">
    <property type="protein sequence ID" value="KAK8880988.1"/>
    <property type="molecule type" value="Genomic_DNA"/>
</dbReference>
<keyword evidence="1" id="KW-0175">Coiled coil</keyword>
<evidence type="ECO:0000313" key="3">
    <source>
        <dbReference type="EMBL" id="KAK8880988.1"/>
    </source>
</evidence>
<evidence type="ECO:0000256" key="1">
    <source>
        <dbReference type="SAM" id="Coils"/>
    </source>
</evidence>
<evidence type="ECO:0000256" key="2">
    <source>
        <dbReference type="SAM" id="MobiDB-lite"/>
    </source>
</evidence>
<feature type="compositionally biased region" description="Acidic residues" evidence="2">
    <location>
        <begin position="545"/>
        <end position="561"/>
    </location>
</feature>
<feature type="compositionally biased region" description="Basic residues" evidence="2">
    <location>
        <begin position="958"/>
        <end position="967"/>
    </location>
</feature>
<reference evidence="3 4" key="1">
    <citation type="submission" date="2024-04" db="EMBL/GenBank/DDBJ databases">
        <title>Tritrichomonas musculus Genome.</title>
        <authorList>
            <person name="Alves-Ferreira E."/>
            <person name="Grigg M."/>
            <person name="Lorenzi H."/>
            <person name="Galac M."/>
        </authorList>
    </citation>
    <scope>NUCLEOTIDE SEQUENCE [LARGE SCALE GENOMIC DNA]</scope>
    <source>
        <strain evidence="3 4">EAF2021</strain>
    </source>
</reference>
<feature type="compositionally biased region" description="Basic and acidic residues" evidence="2">
    <location>
        <begin position="693"/>
        <end position="719"/>
    </location>
</feature>
<feature type="compositionally biased region" description="Polar residues" evidence="2">
    <location>
        <begin position="730"/>
        <end position="763"/>
    </location>
</feature>
<feature type="compositionally biased region" description="Basic and acidic residues" evidence="2">
    <location>
        <begin position="919"/>
        <end position="930"/>
    </location>
</feature>
<keyword evidence="4" id="KW-1185">Reference proteome</keyword>
<feature type="coiled-coil region" evidence="1">
    <location>
        <begin position="256"/>
        <end position="297"/>
    </location>
</feature>
<feature type="compositionally biased region" description="Polar residues" evidence="2">
    <location>
        <begin position="861"/>
        <end position="886"/>
    </location>
</feature>
<feature type="region of interest" description="Disordered" evidence="2">
    <location>
        <begin position="845"/>
        <end position="967"/>
    </location>
</feature>
<feature type="coiled-coil region" evidence="1">
    <location>
        <begin position="357"/>
        <end position="405"/>
    </location>
</feature>
<feature type="compositionally biased region" description="Basic and acidic residues" evidence="2">
    <location>
        <begin position="764"/>
        <end position="775"/>
    </location>
</feature>
<feature type="compositionally biased region" description="Basic residues" evidence="2">
    <location>
        <begin position="497"/>
        <end position="509"/>
    </location>
</feature>
<gene>
    <name evidence="3" type="ORF">M9Y10_003697</name>
</gene>